<feature type="repeat" description="PPR" evidence="3">
    <location>
        <begin position="402"/>
        <end position="436"/>
    </location>
</feature>
<evidence type="ECO:0000313" key="5">
    <source>
        <dbReference type="Proteomes" id="UP000030748"/>
    </source>
</evidence>
<sequence>MSMMISGCRFLKNCSFNLGFLPRFLISADGRTNPNSKQKELGVWKGKNSPPSELFKLRQIHSLLVVSGFSGHSPFLTRLLLHCVSLPSFPSAYASTIFSRIHRPNVFTYNALMGGFGFDLEKAVFFYVKMRQDGVFPNMHTFPLLLKSKTQIPFQIFAQSIKFGFGSDRFVLNSLLSVCANCGLIEYARQVFDEMTHRDVVAYTALMDGYVRNARASQALDLFLEMKVNGVGADGGAVVTALCAAGTLGCVWLGKWIHGFFIETGRVVRDVYVGSALIDMYSKCNCNEDALKVFRNMPYRNVVSWSALLSGYVQRDRFKEALLLFQEMLVEKIEPSEATLVSVLTSCAHLGSLDQGMWVDKYIYTHKIELNSPLGTALIDMYAKCGCIKEAFRVFESMNSVDVYPWTALIFGLAINGHAITCLNLFSQMLSSGVKPNGVTFIAVLSACSHGGLVNEGKEIFKLMGSVYGVIPTVDHYGCMVDILGRAGRLREAAELIGEMPMEASGGVWGALFGGCVNYGDLEMGEIVGKRLIEMEPRRSGGYVVLANLYSRFGDWEKAANVRKKMSGVGVEKVKGCSWIESNGVIREFVAFEKSDAASESVYGVLDSLTAQMQQKLLFVVEEDNFLE</sequence>
<evidence type="ECO:0000256" key="3">
    <source>
        <dbReference type="PROSITE-ProRule" id="PRU00708"/>
    </source>
</evidence>
<dbReference type="InterPro" id="IPR002885">
    <property type="entry name" value="PPR_rpt"/>
</dbReference>
<keyword evidence="2" id="KW-0677">Repeat</keyword>
<dbReference type="Pfam" id="PF13812">
    <property type="entry name" value="PPR_3"/>
    <property type="match status" value="1"/>
</dbReference>
<gene>
    <name evidence="4" type="ORF">MIMGU_mgv1a025065mg</name>
</gene>
<evidence type="ECO:0008006" key="6">
    <source>
        <dbReference type="Google" id="ProtNLM"/>
    </source>
</evidence>
<dbReference type="PANTHER" id="PTHR47926">
    <property type="entry name" value="PENTATRICOPEPTIDE REPEAT-CONTAINING PROTEIN"/>
    <property type="match status" value="1"/>
</dbReference>
<feature type="repeat" description="PPR" evidence="3">
    <location>
        <begin position="199"/>
        <end position="233"/>
    </location>
</feature>
<dbReference type="InterPro" id="IPR011990">
    <property type="entry name" value="TPR-like_helical_dom_sf"/>
</dbReference>
<dbReference type="InterPro" id="IPR046960">
    <property type="entry name" value="PPR_At4g14850-like_plant"/>
</dbReference>
<dbReference type="Proteomes" id="UP000030748">
    <property type="component" value="Unassembled WGS sequence"/>
</dbReference>
<dbReference type="NCBIfam" id="TIGR00756">
    <property type="entry name" value="PPR"/>
    <property type="match status" value="4"/>
</dbReference>
<name>A0A022Q3K4_ERYGU</name>
<proteinExistence type="inferred from homology"/>
<keyword evidence="5" id="KW-1185">Reference proteome</keyword>
<feature type="repeat" description="PPR" evidence="3">
    <location>
        <begin position="301"/>
        <end position="335"/>
    </location>
</feature>
<dbReference type="Pfam" id="PF20431">
    <property type="entry name" value="E_motif"/>
    <property type="match status" value="1"/>
</dbReference>
<comment type="similarity">
    <text evidence="1">Belongs to the PPR family. PCMP-H subfamily.</text>
</comment>
<evidence type="ECO:0000256" key="2">
    <source>
        <dbReference type="ARBA" id="ARBA00022737"/>
    </source>
</evidence>
<dbReference type="EMBL" id="KI632167">
    <property type="protein sequence ID" value="EYU23252.1"/>
    <property type="molecule type" value="Genomic_DNA"/>
</dbReference>
<dbReference type="Gene3D" id="1.25.40.10">
    <property type="entry name" value="Tetratricopeptide repeat domain"/>
    <property type="match status" value="4"/>
</dbReference>
<dbReference type="PROSITE" id="PS51375">
    <property type="entry name" value="PPR"/>
    <property type="match status" value="4"/>
</dbReference>
<organism evidence="4 5">
    <name type="scientific">Erythranthe guttata</name>
    <name type="common">Yellow monkey flower</name>
    <name type="synonym">Mimulus guttatus</name>
    <dbReference type="NCBI Taxonomy" id="4155"/>
    <lineage>
        <taxon>Eukaryota</taxon>
        <taxon>Viridiplantae</taxon>
        <taxon>Streptophyta</taxon>
        <taxon>Embryophyta</taxon>
        <taxon>Tracheophyta</taxon>
        <taxon>Spermatophyta</taxon>
        <taxon>Magnoliopsida</taxon>
        <taxon>eudicotyledons</taxon>
        <taxon>Gunneridae</taxon>
        <taxon>Pentapetalae</taxon>
        <taxon>asterids</taxon>
        <taxon>lamiids</taxon>
        <taxon>Lamiales</taxon>
        <taxon>Phrymaceae</taxon>
        <taxon>Erythranthe</taxon>
    </lineage>
</organism>
<dbReference type="GO" id="GO:0009451">
    <property type="term" value="P:RNA modification"/>
    <property type="evidence" value="ECO:0000318"/>
    <property type="project" value="GO_Central"/>
</dbReference>
<dbReference type="Pfam" id="PF01535">
    <property type="entry name" value="PPR"/>
    <property type="match status" value="1"/>
</dbReference>
<evidence type="ECO:0000256" key="1">
    <source>
        <dbReference type="ARBA" id="ARBA00006643"/>
    </source>
</evidence>
<evidence type="ECO:0000313" key="4">
    <source>
        <dbReference type="EMBL" id="EYU23252.1"/>
    </source>
</evidence>
<reference evidence="4 5" key="1">
    <citation type="journal article" date="2013" name="Proc. Natl. Acad. Sci. U.S.A.">
        <title>Fine-scale variation in meiotic recombination in Mimulus inferred from population shotgun sequencing.</title>
        <authorList>
            <person name="Hellsten U."/>
            <person name="Wright K.M."/>
            <person name="Jenkins J."/>
            <person name="Shu S."/>
            <person name="Yuan Y."/>
            <person name="Wessler S.R."/>
            <person name="Schmutz J."/>
            <person name="Willis J.H."/>
            <person name="Rokhsar D.S."/>
        </authorList>
    </citation>
    <scope>NUCLEOTIDE SEQUENCE [LARGE SCALE GENOMIC DNA]</scope>
    <source>
        <strain evidence="5">cv. DUN x IM62</strain>
    </source>
</reference>
<feature type="repeat" description="PPR" evidence="3">
    <location>
        <begin position="168"/>
        <end position="198"/>
    </location>
</feature>
<protein>
    <recommendedName>
        <fullName evidence="6">Pentacotripeptide-repeat region of PRORP domain-containing protein</fullName>
    </recommendedName>
</protein>
<dbReference type="FunFam" id="1.25.40.10:FF:000690">
    <property type="entry name" value="Pentatricopeptide repeat-containing protein"/>
    <property type="match status" value="1"/>
</dbReference>
<dbReference type="AlphaFoldDB" id="A0A022Q3K4"/>
<dbReference type="Pfam" id="PF13041">
    <property type="entry name" value="PPR_2"/>
    <property type="match status" value="2"/>
</dbReference>
<dbReference type="PANTHER" id="PTHR47926:SF463">
    <property type="entry name" value="PENTATRICOPEPTIDE REPEAT-CONTAINING PROTEIN"/>
    <property type="match status" value="1"/>
</dbReference>
<dbReference type="GO" id="GO:0003729">
    <property type="term" value="F:mRNA binding"/>
    <property type="evidence" value="ECO:0007669"/>
    <property type="project" value="UniProtKB-ARBA"/>
</dbReference>
<dbReference type="eggNOG" id="KOG4197">
    <property type="taxonomic scope" value="Eukaryota"/>
</dbReference>
<dbReference type="FunFam" id="1.25.40.10:FF:000031">
    <property type="entry name" value="Pentatricopeptide repeat-containing protein mitochondrial"/>
    <property type="match status" value="1"/>
</dbReference>
<feature type="non-terminal residue" evidence="4">
    <location>
        <position position="628"/>
    </location>
</feature>
<accession>A0A022Q3K4</accession>
<dbReference type="InterPro" id="IPR046848">
    <property type="entry name" value="E_motif"/>
</dbReference>